<keyword evidence="4" id="KW-1185">Reference proteome</keyword>
<evidence type="ECO:0000256" key="1">
    <source>
        <dbReference type="ARBA" id="ARBA00004613"/>
    </source>
</evidence>
<proteinExistence type="predicted"/>
<comment type="caution">
    <text evidence="3">The sequence shown here is derived from an EMBL/GenBank/DDBJ whole genome shotgun (WGS) entry which is preliminary data.</text>
</comment>
<gene>
    <name evidence="3" type="ORF">KQX54_012227</name>
</gene>
<accession>A0AAV7IPY6</accession>
<dbReference type="Proteomes" id="UP000826195">
    <property type="component" value="Unassembled WGS sequence"/>
</dbReference>
<evidence type="ECO:0000313" key="3">
    <source>
        <dbReference type="EMBL" id="KAH0554676.1"/>
    </source>
</evidence>
<dbReference type="AlphaFoldDB" id="A0AAV7IPY6"/>
<evidence type="ECO:0008006" key="5">
    <source>
        <dbReference type="Google" id="ProtNLM"/>
    </source>
</evidence>
<organism evidence="3 4">
    <name type="scientific">Cotesia glomerata</name>
    <name type="common">Lepidopteran parasitic wasp</name>
    <name type="synonym">Apanteles glomeratus</name>
    <dbReference type="NCBI Taxonomy" id="32391"/>
    <lineage>
        <taxon>Eukaryota</taxon>
        <taxon>Metazoa</taxon>
        <taxon>Ecdysozoa</taxon>
        <taxon>Arthropoda</taxon>
        <taxon>Hexapoda</taxon>
        <taxon>Insecta</taxon>
        <taxon>Pterygota</taxon>
        <taxon>Neoptera</taxon>
        <taxon>Endopterygota</taxon>
        <taxon>Hymenoptera</taxon>
        <taxon>Apocrita</taxon>
        <taxon>Ichneumonoidea</taxon>
        <taxon>Braconidae</taxon>
        <taxon>Microgastrinae</taxon>
        <taxon>Cotesia</taxon>
    </lineage>
</organism>
<evidence type="ECO:0000313" key="4">
    <source>
        <dbReference type="Proteomes" id="UP000826195"/>
    </source>
</evidence>
<dbReference type="InterPro" id="IPR035940">
    <property type="entry name" value="CAP_sf"/>
</dbReference>
<dbReference type="SUPFAM" id="SSF55797">
    <property type="entry name" value="PR-1-like"/>
    <property type="match status" value="1"/>
</dbReference>
<name>A0AAV7IPY6_COTGL</name>
<reference evidence="3 4" key="1">
    <citation type="journal article" date="2021" name="J. Hered.">
        <title>A chromosome-level genome assembly of the parasitoid wasp, Cotesia glomerata (Hymenoptera: Braconidae).</title>
        <authorList>
            <person name="Pinto B.J."/>
            <person name="Weis J.J."/>
            <person name="Gamble T."/>
            <person name="Ode P.J."/>
            <person name="Paul R."/>
            <person name="Zaspel J.M."/>
        </authorList>
    </citation>
    <scope>NUCLEOTIDE SEQUENCE [LARGE SCALE GENOMIC DNA]</scope>
    <source>
        <strain evidence="3">CgM1</strain>
    </source>
</reference>
<comment type="subcellular location">
    <subcellularLocation>
        <location evidence="1">Secreted</location>
    </subcellularLocation>
</comment>
<dbReference type="Gene3D" id="3.40.33.10">
    <property type="entry name" value="CAP"/>
    <property type="match status" value="1"/>
</dbReference>
<dbReference type="EMBL" id="JAHXZJ010001119">
    <property type="protein sequence ID" value="KAH0554676.1"/>
    <property type="molecule type" value="Genomic_DNA"/>
</dbReference>
<keyword evidence="2" id="KW-0964">Secreted</keyword>
<evidence type="ECO:0000256" key="2">
    <source>
        <dbReference type="ARBA" id="ARBA00022525"/>
    </source>
</evidence>
<sequence>MNLYSVFFFCGIFSITYACFGKSILKAGAVSCQDKQTILDEHNRLRQLIALGQVHGQPSATNMMEMVKKFC</sequence>
<protein>
    <recommendedName>
        <fullName evidence="5">SCP domain-containing protein</fullName>
    </recommendedName>
</protein>